<feature type="signal peptide" evidence="2">
    <location>
        <begin position="1"/>
        <end position="17"/>
    </location>
</feature>
<feature type="compositionally biased region" description="Polar residues" evidence="1">
    <location>
        <begin position="446"/>
        <end position="465"/>
    </location>
</feature>
<keyword evidence="2" id="KW-0732">Signal</keyword>
<dbReference type="EMBL" id="JARGDH010000002">
    <property type="protein sequence ID" value="KAL0277182.1"/>
    <property type="molecule type" value="Genomic_DNA"/>
</dbReference>
<feature type="chain" id="PRO_5044477044" description="Chitin-binding type-2 domain-containing protein" evidence="2">
    <location>
        <begin position="18"/>
        <end position="738"/>
    </location>
</feature>
<feature type="region of interest" description="Disordered" evidence="1">
    <location>
        <begin position="368"/>
        <end position="465"/>
    </location>
</feature>
<evidence type="ECO:0000256" key="2">
    <source>
        <dbReference type="SAM" id="SignalP"/>
    </source>
</evidence>
<feature type="compositionally biased region" description="Low complexity" evidence="1">
    <location>
        <begin position="165"/>
        <end position="176"/>
    </location>
</feature>
<feature type="region of interest" description="Disordered" evidence="1">
    <location>
        <begin position="658"/>
        <end position="698"/>
    </location>
</feature>
<dbReference type="InterPro" id="IPR036508">
    <property type="entry name" value="Chitin-bd_dom_sf"/>
</dbReference>
<evidence type="ECO:0000313" key="4">
    <source>
        <dbReference type="EMBL" id="KAL0277182.1"/>
    </source>
</evidence>
<feature type="region of interest" description="Disordered" evidence="1">
    <location>
        <begin position="160"/>
        <end position="280"/>
    </location>
</feature>
<dbReference type="SUPFAM" id="SSF57625">
    <property type="entry name" value="Invertebrate chitin-binding proteins"/>
    <property type="match status" value="1"/>
</dbReference>
<feature type="compositionally biased region" description="Low complexity" evidence="1">
    <location>
        <begin position="663"/>
        <end position="672"/>
    </location>
</feature>
<dbReference type="EMBL" id="JARGDH010000002">
    <property type="protein sequence ID" value="KAL0277181.1"/>
    <property type="molecule type" value="Genomic_DNA"/>
</dbReference>
<reference evidence="4" key="1">
    <citation type="journal article" date="2024" name="Gigascience">
        <title>Chromosome-level genome of the poultry shaft louse Menopon gallinae provides insight into the host-switching and adaptive evolution of parasitic lice.</title>
        <authorList>
            <person name="Xu Y."/>
            <person name="Ma L."/>
            <person name="Liu S."/>
            <person name="Liang Y."/>
            <person name="Liu Q."/>
            <person name="He Z."/>
            <person name="Tian L."/>
            <person name="Duan Y."/>
            <person name="Cai W."/>
            <person name="Li H."/>
            <person name="Song F."/>
        </authorList>
    </citation>
    <scope>NUCLEOTIDE SEQUENCE</scope>
    <source>
        <strain evidence="4">Cailab_2023a</strain>
    </source>
</reference>
<feature type="region of interest" description="Disordered" evidence="1">
    <location>
        <begin position="481"/>
        <end position="542"/>
    </location>
</feature>
<feature type="compositionally biased region" description="Polar residues" evidence="1">
    <location>
        <begin position="216"/>
        <end position="242"/>
    </location>
</feature>
<accession>A0AAW2I4B8</accession>
<feature type="region of interest" description="Disordered" evidence="1">
    <location>
        <begin position="118"/>
        <end position="137"/>
    </location>
</feature>
<protein>
    <recommendedName>
        <fullName evidence="3">Chitin-binding type-2 domain-containing protein</fullName>
    </recommendedName>
</protein>
<evidence type="ECO:0000259" key="3">
    <source>
        <dbReference type="PROSITE" id="PS50940"/>
    </source>
</evidence>
<feature type="domain" description="Chitin-binding type-2" evidence="3">
    <location>
        <begin position="31"/>
        <end position="94"/>
    </location>
</feature>
<dbReference type="InterPro" id="IPR002557">
    <property type="entry name" value="Chitin-bd_dom"/>
</dbReference>
<dbReference type="PROSITE" id="PS50940">
    <property type="entry name" value="CHIT_BIND_II"/>
    <property type="match status" value="1"/>
</dbReference>
<dbReference type="AlphaFoldDB" id="A0AAW2I4B8"/>
<evidence type="ECO:0000256" key="1">
    <source>
        <dbReference type="SAM" id="MobiDB-lite"/>
    </source>
</evidence>
<dbReference type="PANTHER" id="PTHR22933">
    <property type="entry name" value="FI18007P1-RELATED"/>
    <property type="match status" value="1"/>
</dbReference>
<proteinExistence type="predicted"/>
<organism evidence="4">
    <name type="scientific">Menopon gallinae</name>
    <name type="common">poultry shaft louse</name>
    <dbReference type="NCBI Taxonomy" id="328185"/>
    <lineage>
        <taxon>Eukaryota</taxon>
        <taxon>Metazoa</taxon>
        <taxon>Ecdysozoa</taxon>
        <taxon>Arthropoda</taxon>
        <taxon>Hexapoda</taxon>
        <taxon>Insecta</taxon>
        <taxon>Pterygota</taxon>
        <taxon>Neoptera</taxon>
        <taxon>Paraneoptera</taxon>
        <taxon>Psocodea</taxon>
        <taxon>Troctomorpha</taxon>
        <taxon>Phthiraptera</taxon>
        <taxon>Amblycera</taxon>
        <taxon>Menoponidae</taxon>
        <taxon>Menopon</taxon>
    </lineage>
</organism>
<feature type="region of interest" description="Disordered" evidence="1">
    <location>
        <begin position="712"/>
        <end position="738"/>
    </location>
</feature>
<feature type="compositionally biased region" description="Polar residues" evidence="1">
    <location>
        <begin position="312"/>
        <end position="328"/>
    </location>
</feature>
<feature type="compositionally biased region" description="Basic residues" evidence="1">
    <location>
        <begin position="246"/>
        <end position="257"/>
    </location>
</feature>
<dbReference type="GO" id="GO:0008061">
    <property type="term" value="F:chitin binding"/>
    <property type="evidence" value="ECO:0007669"/>
    <property type="project" value="InterPro"/>
</dbReference>
<name>A0AAW2I4B8_9NEOP</name>
<feature type="region of interest" description="Disordered" evidence="1">
    <location>
        <begin position="294"/>
        <end position="348"/>
    </location>
</feature>
<feature type="compositionally biased region" description="Polar residues" evidence="1">
    <location>
        <begin position="368"/>
        <end position="383"/>
    </location>
</feature>
<dbReference type="SMART" id="SM00494">
    <property type="entry name" value="ChtBD2"/>
    <property type="match status" value="1"/>
</dbReference>
<dbReference type="Pfam" id="PF01607">
    <property type="entry name" value="CBM_14"/>
    <property type="match status" value="1"/>
</dbReference>
<feature type="compositionally biased region" description="Low complexity" evidence="1">
    <location>
        <begin position="384"/>
        <end position="443"/>
    </location>
</feature>
<sequence>MIFNILALVCFAAAATGQRRYYSLEDMPETNFDCRDKILGGYYADPEANCQMFHVCVKIPGQGVQDFRFLCPNETVFDQENQICADSGDIDCEAAGLYLENFDLYRIGSAPAKRPLFTSSKGTVLPLGPSTKSPILTNNINEEDEFYLQRSDTGDRRLHSKDLLRGSSSSNFFNNRNKGKDLEDDDDEEPLPKNTGNGQFRPRPNNNNNNGVRGKSQYNSQFRKVETTAQPQPTPQVDNQNQLDKKRTKIAVRKLARKRPEDEAAEANPPSPTYSSFTTQVTQRYNFGEQDSRYNTINRAPTTPPSVPTVTQQRFSQSFRPKNDQPSTPAFFEPSATPRSFANDQNQNGNFLRQPIVAAGANYQNNQNRASTNYQQPNRPTTANPQQNYPQNFQQNQNRPAGNFQQQQQQQNRPAQGNFQQAPRPNQPNNNNNNNNNINFQGPRAGQNNFQPPRTSQPVQPTTAPNFQRTNQAARTNQPVNNNFQEQRPSPTPNNVNFRQNQPGGFQGRTNVPQTARTNPPTNYQNDFSGQGNRQTTASLPPNTRAQSINNGLLARTPAQNRNFYNRDDFDEGDNQEFLKTAPSNNFRPSDLNSFQNAYKGENSSKIAQTSTTKYYTPTIVTTPRSPSTYAPTDAPATRQTNAFSTNQPSQNFYTQAVTRKVQQQQPQQQQPSSTARPAPKTFPPSQPASTKATEAKDTAYDYAYYDDGGSFSEYDTLGDSLGEDFSRTSQRSKSRLI</sequence>
<dbReference type="InterPro" id="IPR052976">
    <property type="entry name" value="Scoloptoxin-like"/>
</dbReference>
<dbReference type="PANTHER" id="PTHR22933:SF47">
    <property type="entry name" value="CPAP1-I"/>
    <property type="match status" value="1"/>
</dbReference>
<feature type="compositionally biased region" description="Polar residues" evidence="1">
    <location>
        <begin position="337"/>
        <end position="348"/>
    </location>
</feature>
<dbReference type="GO" id="GO:0005576">
    <property type="term" value="C:extracellular region"/>
    <property type="evidence" value="ECO:0007669"/>
    <property type="project" value="InterPro"/>
</dbReference>
<comment type="caution">
    <text evidence="4">The sequence shown here is derived from an EMBL/GenBank/DDBJ whole genome shotgun (WGS) entry which is preliminary data.</text>
</comment>
<dbReference type="Gene3D" id="2.170.140.10">
    <property type="entry name" value="Chitin binding domain"/>
    <property type="match status" value="1"/>
</dbReference>
<gene>
    <name evidence="4" type="ORF">PYX00_004547</name>
</gene>